<name>R4KLU2_9FIRM</name>
<dbReference type="Proteomes" id="UP000013520">
    <property type="component" value="Chromosome"/>
</dbReference>
<evidence type="ECO:0000259" key="1">
    <source>
        <dbReference type="Pfam" id="PF12645"/>
    </source>
</evidence>
<dbReference type="RefSeq" id="WP_006520623.1">
    <property type="nucleotide sequence ID" value="NC_021184.1"/>
</dbReference>
<dbReference type="HOGENOM" id="CLU_201864_1_0_9"/>
<evidence type="ECO:0000313" key="3">
    <source>
        <dbReference type="Proteomes" id="UP000013520"/>
    </source>
</evidence>
<dbReference type="Pfam" id="PF12645">
    <property type="entry name" value="HTH_16"/>
    <property type="match status" value="1"/>
</dbReference>
<dbReference type="InterPro" id="IPR024760">
    <property type="entry name" value="HTH_dom_conjug_TS-like"/>
</dbReference>
<reference evidence="2 3" key="1">
    <citation type="submission" date="2012-01" db="EMBL/GenBank/DDBJ databases">
        <title>Complete sequence of Desulfotomaculum gibsoniae DSM 7213.</title>
        <authorList>
            <consortium name="US DOE Joint Genome Institute"/>
            <person name="Lucas S."/>
            <person name="Han J."/>
            <person name="Lapidus A."/>
            <person name="Cheng J.-F."/>
            <person name="Goodwin L."/>
            <person name="Pitluck S."/>
            <person name="Peters L."/>
            <person name="Ovchinnikova G."/>
            <person name="Teshima H."/>
            <person name="Detter J.C."/>
            <person name="Han C."/>
            <person name="Tapia R."/>
            <person name="Land M."/>
            <person name="Hauser L."/>
            <person name="Kyrpides N."/>
            <person name="Ivanova N."/>
            <person name="Pagani I."/>
            <person name="Parshina S."/>
            <person name="Plugge C."/>
            <person name="Muyzer G."/>
            <person name="Kuever J."/>
            <person name="Ivanova A."/>
            <person name="Nazina T."/>
            <person name="Klenk H.-P."/>
            <person name="Brambilla E."/>
            <person name="Spring S."/>
            <person name="Stams A.F."/>
            <person name="Woyke T."/>
        </authorList>
    </citation>
    <scope>NUCLEOTIDE SEQUENCE [LARGE SCALE GENOMIC DNA]</scope>
    <source>
        <strain evidence="2 3">DSM 7213</strain>
    </source>
</reference>
<feature type="domain" description="Helix-turn-helix conjugative transposon-like" evidence="1">
    <location>
        <begin position="17"/>
        <end position="65"/>
    </location>
</feature>
<dbReference type="EMBL" id="CP003273">
    <property type="protein sequence ID" value="AGL02502.1"/>
    <property type="molecule type" value="Genomic_DNA"/>
</dbReference>
<dbReference type="OrthoDB" id="2471504at2"/>
<gene>
    <name evidence="2" type="ORF">Desgi_3145</name>
</gene>
<evidence type="ECO:0000313" key="2">
    <source>
        <dbReference type="EMBL" id="AGL02502.1"/>
    </source>
</evidence>
<accession>R4KLU2</accession>
<sequence>MEKKGPPITMSETEFLKLLSLAKQNDAEAILKLLAFFKEDILALSKYIHTDREDAIQSMTLKLIELFKKSD</sequence>
<dbReference type="KEGG" id="dgi:Desgi_3145"/>
<organism evidence="2 3">
    <name type="scientific">Desulfoscipio gibsoniae DSM 7213</name>
    <dbReference type="NCBI Taxonomy" id="767817"/>
    <lineage>
        <taxon>Bacteria</taxon>
        <taxon>Bacillati</taxon>
        <taxon>Bacillota</taxon>
        <taxon>Clostridia</taxon>
        <taxon>Eubacteriales</taxon>
        <taxon>Desulfallaceae</taxon>
        <taxon>Desulfoscipio</taxon>
    </lineage>
</organism>
<proteinExistence type="predicted"/>
<dbReference type="AlphaFoldDB" id="R4KLU2"/>
<protein>
    <recommendedName>
        <fullName evidence="1">Helix-turn-helix conjugative transposon-like domain-containing protein</fullName>
    </recommendedName>
</protein>
<keyword evidence="3" id="KW-1185">Reference proteome</keyword>
<dbReference type="eggNOG" id="ENOG502ZN4T">
    <property type="taxonomic scope" value="Bacteria"/>
</dbReference>